<sequence length="336" mass="35545">MTGGSRQASAPKDKQFDTVADVADALIAAETINVVTHIRPDADAIGSACGLALGLRSRGKTVNVFIGQSSEPADNLRSIPGIEEITFTDVLPADGLIVTCDCASVDRTGRFAEAIAHQRDRVVVIDHHASNTGFGAVNLIEPVESTTVLIRDLLEHMGIALTEDIAYCLYAGLVTDTGSFRWGTPRMHTLAAELMTYGVNTRQAALDLMDEISAQDLKMMGSVMANMKTFTAGDYEVSVLVIDDERLKSMNQTAVEMIIQYARAIEGSDIGVVFKEIHPAYWSVSLRSSLVDVSVLAEAHGGGGHVPAAGYSVGGDVDDAIAALAATIAGGEPRQP</sequence>
<dbReference type="RefSeq" id="WP_196824327.1">
    <property type="nucleotide sequence ID" value="NZ_CP046980.1"/>
</dbReference>
<dbReference type="Pfam" id="PF02272">
    <property type="entry name" value="DHHA1"/>
    <property type="match status" value="1"/>
</dbReference>
<gene>
    <name evidence="3" type="ORF">IW254_000813</name>
</gene>
<feature type="domain" description="DHHA1" evidence="2">
    <location>
        <begin position="248"/>
        <end position="328"/>
    </location>
</feature>
<dbReference type="InterPro" id="IPR001667">
    <property type="entry name" value="DDH_dom"/>
</dbReference>
<evidence type="ECO:0000259" key="2">
    <source>
        <dbReference type="Pfam" id="PF02272"/>
    </source>
</evidence>
<dbReference type="Pfam" id="PF01368">
    <property type="entry name" value="DHH"/>
    <property type="match status" value="1"/>
</dbReference>
<dbReference type="EC" id="3.1.13.3" evidence="3"/>
<dbReference type="AlphaFoldDB" id="A0A931GXL0"/>
<keyword evidence="4" id="KW-1185">Reference proteome</keyword>
<dbReference type="InterPro" id="IPR051319">
    <property type="entry name" value="Oligoribo/pAp-PDE_c-di-AMP_PDE"/>
</dbReference>
<evidence type="ECO:0000313" key="4">
    <source>
        <dbReference type="Proteomes" id="UP000658613"/>
    </source>
</evidence>
<dbReference type="GO" id="GO:0008441">
    <property type="term" value="F:3'(2'),5'-bisphosphate nucleotidase activity"/>
    <property type="evidence" value="ECO:0007669"/>
    <property type="project" value="UniProtKB-EC"/>
</dbReference>
<name>A0A931GXL0_9CORY</name>
<dbReference type="Gene3D" id="3.10.310.30">
    <property type="match status" value="1"/>
</dbReference>
<dbReference type="PANTHER" id="PTHR47618">
    <property type="entry name" value="BIFUNCTIONAL OLIGORIBONUCLEASE AND PAP PHOSPHATASE NRNA"/>
    <property type="match status" value="1"/>
</dbReference>
<organism evidence="3 4">
    <name type="scientific">Corynebacterium aquatimens</name>
    <dbReference type="NCBI Taxonomy" id="1190508"/>
    <lineage>
        <taxon>Bacteria</taxon>
        <taxon>Bacillati</taxon>
        <taxon>Actinomycetota</taxon>
        <taxon>Actinomycetes</taxon>
        <taxon>Mycobacteriales</taxon>
        <taxon>Corynebacteriaceae</taxon>
        <taxon>Corynebacterium</taxon>
    </lineage>
</organism>
<dbReference type="InterPro" id="IPR003156">
    <property type="entry name" value="DHHA1_dom"/>
</dbReference>
<reference evidence="3" key="1">
    <citation type="submission" date="2020-11" db="EMBL/GenBank/DDBJ databases">
        <title>Sequencing the genomes of 1000 actinobacteria strains.</title>
        <authorList>
            <person name="Klenk H.-P."/>
        </authorList>
    </citation>
    <scope>NUCLEOTIDE SEQUENCE</scope>
    <source>
        <strain evidence="3">DSM 45632</strain>
    </source>
</reference>
<dbReference type="Gene3D" id="3.90.1640.10">
    <property type="entry name" value="inorganic pyrophosphatase (n-terminal core)"/>
    <property type="match status" value="1"/>
</dbReference>
<feature type="domain" description="DDH" evidence="1">
    <location>
        <begin position="32"/>
        <end position="172"/>
    </location>
</feature>
<dbReference type="SUPFAM" id="SSF64182">
    <property type="entry name" value="DHH phosphoesterases"/>
    <property type="match status" value="1"/>
</dbReference>
<dbReference type="Proteomes" id="UP000658613">
    <property type="component" value="Unassembled WGS sequence"/>
</dbReference>
<dbReference type="InterPro" id="IPR038763">
    <property type="entry name" value="DHH_sf"/>
</dbReference>
<dbReference type="PANTHER" id="PTHR47618:SF1">
    <property type="entry name" value="BIFUNCTIONAL OLIGORIBONUCLEASE AND PAP PHOSPHATASE NRNA"/>
    <property type="match status" value="1"/>
</dbReference>
<accession>A0A931GXL0</accession>
<keyword evidence="3" id="KW-0378">Hydrolase</keyword>
<protein>
    <submittedName>
        <fullName evidence="3">Phosphoesterase RecJ-like protein</fullName>
        <ecNumber evidence="3">3.1.13.3</ecNumber>
        <ecNumber evidence="3">3.1.3.7</ecNumber>
    </submittedName>
</protein>
<dbReference type="EMBL" id="JADOUE010000001">
    <property type="protein sequence ID" value="MBG6121844.1"/>
    <property type="molecule type" value="Genomic_DNA"/>
</dbReference>
<dbReference type="GO" id="GO:0003676">
    <property type="term" value="F:nucleic acid binding"/>
    <property type="evidence" value="ECO:0007669"/>
    <property type="project" value="InterPro"/>
</dbReference>
<comment type="caution">
    <text evidence="3">The sequence shown here is derived from an EMBL/GenBank/DDBJ whole genome shotgun (WGS) entry which is preliminary data.</text>
</comment>
<proteinExistence type="predicted"/>
<dbReference type="EC" id="3.1.3.7" evidence="3"/>
<evidence type="ECO:0000313" key="3">
    <source>
        <dbReference type="EMBL" id="MBG6121844.1"/>
    </source>
</evidence>
<evidence type="ECO:0000259" key="1">
    <source>
        <dbReference type="Pfam" id="PF01368"/>
    </source>
</evidence>